<feature type="domain" description="CCHC-type" evidence="3">
    <location>
        <begin position="337"/>
        <end position="353"/>
    </location>
</feature>
<keyword evidence="1" id="KW-0862">Zinc</keyword>
<evidence type="ECO:0000313" key="6">
    <source>
        <dbReference type="Proteomes" id="UP000653454"/>
    </source>
</evidence>
<evidence type="ECO:0000313" key="5">
    <source>
        <dbReference type="EMBL" id="CAG9136189.1"/>
    </source>
</evidence>
<dbReference type="AlphaFoldDB" id="A0A8S4G7S2"/>
<keyword evidence="1" id="KW-0863">Zinc-finger</keyword>
<dbReference type="SUPFAM" id="SSF56672">
    <property type="entry name" value="DNA/RNA polymerases"/>
    <property type="match status" value="1"/>
</dbReference>
<sequence length="937" mass="105421">MSNAEASSFNRSSRTARSPPPASPCTRDHQHHEEKPAPPVIEVISTPEIQKWMAHIESCLNEVCIISTEGKLNSDQKLRIATLCRKIGAGTSQMAVQYQSVKQHAISAQEKIEHLYEQGGVRKCLEALNTSIQDVCKKQPISTSSQPSFADVIKKGNNQVIRPSNSSSIAIFPANKEKSSEDTKNLVQKIISPEELKLHVSSVRKTKHGGVIISTERKEDIQKLKQCEKFNSSGLTISEVSKRKPRIVIIDVPNNLSNNQVIDYLYEQNIADHFPNSERESIVSNIKLSHLSGKKGGLYSNYILEVPADVRKLLISQRRVYLHWSSCPVRDYTYVSRCFKCQQYGHSAKFCREPESTCGHCGQVGHTIKECPQTTEPPVCATCLRFKKPSDHKTGEEACPARKFAELKMINSTDYEDPQPLAGISNKLDISTDPPSATEIHSAIRTLKDGKAPGSDLIASEMLKSDISSAVNMLTPLLSDIWDQELIPEEWRTGLLITVPKKGDLSKCCNWRGITLLPIPSKVLSKIILDRLSKAVEPLIRNEQAGFRPGRSCTDQINTLRIILEQASEFQNEIHALFVDFEKAFDTLHWSAIWSRLEEVGVPTKIINLVKAMYHNYSCRVCHDGLISDPIEVSAGVRQGCLLSPLLFLLVLDGIMLRVNEQVHQGIDWEPVGNLQDLDYADDLCLLSNHQSDIQNRLDVLKSESAKAGLKINVGKTKYLRTGDHVDNAILVGTEEVEMVSRFTYLGSVVAGDGGTDLDVSSRIDKAKGAFACLRSVWQSKHLSRRVKLKIFNTNVKSVLLYGCETWKTTKTLTQKLQVFINRCLRQILKIFWPNTISNVDLWKRCHEDPVGLQIKRRKWSWIGHTLRRDQNHIPRQALDWNPQGKRKRGRPKQTWRRSIDAEMQDAEMTWSEVKLAAVDRQRWRTVVSALCPTGGS</sequence>
<dbReference type="Proteomes" id="UP000653454">
    <property type="component" value="Unassembled WGS sequence"/>
</dbReference>
<organism evidence="5 6">
    <name type="scientific">Plutella xylostella</name>
    <name type="common">Diamondback moth</name>
    <name type="synonym">Plutella maculipennis</name>
    <dbReference type="NCBI Taxonomy" id="51655"/>
    <lineage>
        <taxon>Eukaryota</taxon>
        <taxon>Metazoa</taxon>
        <taxon>Ecdysozoa</taxon>
        <taxon>Arthropoda</taxon>
        <taxon>Hexapoda</taxon>
        <taxon>Insecta</taxon>
        <taxon>Pterygota</taxon>
        <taxon>Neoptera</taxon>
        <taxon>Endopterygota</taxon>
        <taxon>Lepidoptera</taxon>
        <taxon>Glossata</taxon>
        <taxon>Ditrysia</taxon>
        <taxon>Yponomeutoidea</taxon>
        <taxon>Plutellidae</taxon>
        <taxon>Plutella</taxon>
    </lineage>
</organism>
<feature type="domain" description="Reverse transcriptase" evidence="4">
    <location>
        <begin position="480"/>
        <end position="750"/>
    </location>
</feature>
<protein>
    <submittedName>
        <fullName evidence="5">(diamondback moth) hypothetical protein</fullName>
    </submittedName>
</protein>
<accession>A0A8S4G7S2</accession>
<dbReference type="Pfam" id="PF20049">
    <property type="entry name" value="DUF6451"/>
    <property type="match status" value="1"/>
</dbReference>
<dbReference type="InterPro" id="IPR000477">
    <property type="entry name" value="RT_dom"/>
</dbReference>
<feature type="domain" description="CCHC-type" evidence="3">
    <location>
        <begin position="358"/>
        <end position="373"/>
    </location>
</feature>
<dbReference type="PANTHER" id="PTHR47027:SF25">
    <property type="entry name" value="REVERSE TRANSCRIPTASE DOMAIN-CONTAINING PROTEIN"/>
    <property type="match status" value="1"/>
</dbReference>
<dbReference type="InterPro" id="IPR045609">
    <property type="entry name" value="DUF6451"/>
</dbReference>
<gene>
    <name evidence="5" type="ORF">PLXY2_LOCUS14425</name>
</gene>
<proteinExistence type="predicted"/>
<keyword evidence="1" id="KW-0479">Metal-binding</keyword>
<dbReference type="InterPro" id="IPR043502">
    <property type="entry name" value="DNA/RNA_pol_sf"/>
</dbReference>
<dbReference type="PROSITE" id="PS50878">
    <property type="entry name" value="RT_POL"/>
    <property type="match status" value="1"/>
</dbReference>
<evidence type="ECO:0000259" key="3">
    <source>
        <dbReference type="PROSITE" id="PS50158"/>
    </source>
</evidence>
<evidence type="ECO:0000256" key="2">
    <source>
        <dbReference type="SAM" id="MobiDB-lite"/>
    </source>
</evidence>
<keyword evidence="6" id="KW-1185">Reference proteome</keyword>
<dbReference type="GO" id="GO:0008270">
    <property type="term" value="F:zinc ion binding"/>
    <property type="evidence" value="ECO:0007669"/>
    <property type="project" value="UniProtKB-KW"/>
</dbReference>
<dbReference type="Pfam" id="PF00098">
    <property type="entry name" value="zf-CCHC"/>
    <property type="match status" value="1"/>
</dbReference>
<evidence type="ECO:0000259" key="4">
    <source>
        <dbReference type="PROSITE" id="PS50878"/>
    </source>
</evidence>
<feature type="region of interest" description="Disordered" evidence="2">
    <location>
        <begin position="1"/>
        <end position="39"/>
    </location>
</feature>
<dbReference type="GO" id="GO:0003676">
    <property type="term" value="F:nucleic acid binding"/>
    <property type="evidence" value="ECO:0007669"/>
    <property type="project" value="InterPro"/>
</dbReference>
<dbReference type="SMART" id="SM00343">
    <property type="entry name" value="ZnF_C2HC"/>
    <property type="match status" value="2"/>
</dbReference>
<dbReference type="Pfam" id="PF00078">
    <property type="entry name" value="RVT_1"/>
    <property type="match status" value="1"/>
</dbReference>
<dbReference type="InterPro" id="IPR036875">
    <property type="entry name" value="Znf_CCHC_sf"/>
</dbReference>
<dbReference type="PANTHER" id="PTHR47027">
    <property type="entry name" value="REVERSE TRANSCRIPTASE DOMAIN-CONTAINING PROTEIN"/>
    <property type="match status" value="1"/>
</dbReference>
<dbReference type="SUPFAM" id="SSF57756">
    <property type="entry name" value="Retrovirus zinc finger-like domains"/>
    <property type="match status" value="1"/>
</dbReference>
<comment type="caution">
    <text evidence="5">The sequence shown here is derived from an EMBL/GenBank/DDBJ whole genome shotgun (WGS) entry which is preliminary data.</text>
</comment>
<name>A0A8S4G7S2_PLUXY</name>
<dbReference type="Gene3D" id="4.10.60.10">
    <property type="entry name" value="Zinc finger, CCHC-type"/>
    <property type="match status" value="1"/>
</dbReference>
<feature type="compositionally biased region" description="Polar residues" evidence="2">
    <location>
        <begin position="1"/>
        <end position="10"/>
    </location>
</feature>
<dbReference type="CDD" id="cd01650">
    <property type="entry name" value="RT_nLTR_like"/>
    <property type="match status" value="1"/>
</dbReference>
<dbReference type="PROSITE" id="PS50158">
    <property type="entry name" value="ZF_CCHC"/>
    <property type="match status" value="2"/>
</dbReference>
<dbReference type="EMBL" id="CAJHNJ030000127">
    <property type="protein sequence ID" value="CAG9136189.1"/>
    <property type="molecule type" value="Genomic_DNA"/>
</dbReference>
<reference evidence="5" key="1">
    <citation type="submission" date="2020-11" db="EMBL/GenBank/DDBJ databases">
        <authorList>
            <person name="Whiteford S."/>
        </authorList>
    </citation>
    <scope>NUCLEOTIDE SEQUENCE</scope>
</reference>
<dbReference type="GO" id="GO:0071897">
    <property type="term" value="P:DNA biosynthetic process"/>
    <property type="evidence" value="ECO:0007669"/>
    <property type="project" value="UniProtKB-ARBA"/>
</dbReference>
<feature type="compositionally biased region" description="Basic and acidic residues" evidence="2">
    <location>
        <begin position="26"/>
        <end position="36"/>
    </location>
</feature>
<dbReference type="InterPro" id="IPR001878">
    <property type="entry name" value="Znf_CCHC"/>
</dbReference>
<evidence type="ECO:0000256" key="1">
    <source>
        <dbReference type="PROSITE-ProRule" id="PRU00047"/>
    </source>
</evidence>